<sequence>MINVNYTKFEHLPNELLYEIFEYIDIRDLFYGFWELNKRINHLLRSIQNLSFNLEQYEPILISLFAKQISRLIVNTWKDIDLSQFSSLKLLILHQITGNQLRQIRSEFMPYLVYLSTSSIPEFSLMPQLAQRIFSNEMPTIRYVDFGHVHVPYLRMWSQSPSLHSVSIHSTNPTIIPFILISCPNLVYLHVAFLNNTISIFHNSPSIQNHPLKHFVLSDPYHKLSFNHIYTLLAFIPNVRKIKLNFLCKVPFIRFLQSLLNRLRYLNRFDCNIDDASNDKITTIETIQQIHPCFFRIQCSTNDFNFRTFTTESNK</sequence>
<dbReference type="Proteomes" id="UP000663874">
    <property type="component" value="Unassembled WGS sequence"/>
</dbReference>
<dbReference type="Proteomes" id="UP000663889">
    <property type="component" value="Unassembled WGS sequence"/>
</dbReference>
<dbReference type="OrthoDB" id="9993390at2759"/>
<evidence type="ECO:0000313" key="5">
    <source>
        <dbReference type="EMBL" id="CAF3908550.1"/>
    </source>
</evidence>
<reference evidence="2" key="1">
    <citation type="submission" date="2021-02" db="EMBL/GenBank/DDBJ databases">
        <authorList>
            <person name="Nowell W R."/>
        </authorList>
    </citation>
    <scope>NUCLEOTIDE SEQUENCE</scope>
</reference>
<evidence type="ECO:0000313" key="6">
    <source>
        <dbReference type="Proteomes" id="UP000663882"/>
    </source>
</evidence>
<dbReference type="SUPFAM" id="SSF52047">
    <property type="entry name" value="RNI-like"/>
    <property type="match status" value="1"/>
</dbReference>
<evidence type="ECO:0000313" key="4">
    <source>
        <dbReference type="EMBL" id="CAF3866442.1"/>
    </source>
</evidence>
<name>A0A814SAE2_9BILA</name>
<dbReference type="InterPro" id="IPR032675">
    <property type="entry name" value="LRR_dom_sf"/>
</dbReference>
<dbReference type="EMBL" id="CAJOAX010003661">
    <property type="protein sequence ID" value="CAF3866442.1"/>
    <property type="molecule type" value="Genomic_DNA"/>
</dbReference>
<dbReference type="PROSITE" id="PS50181">
    <property type="entry name" value="FBOX"/>
    <property type="match status" value="1"/>
</dbReference>
<dbReference type="AlphaFoldDB" id="A0A814SAE2"/>
<dbReference type="EMBL" id="CAJNOO010001369">
    <property type="protein sequence ID" value="CAF1142450.1"/>
    <property type="molecule type" value="Genomic_DNA"/>
</dbReference>
<dbReference type="Proteomes" id="UP000663823">
    <property type="component" value="Unassembled WGS sequence"/>
</dbReference>
<evidence type="ECO:0000313" key="2">
    <source>
        <dbReference type="EMBL" id="CAF1142450.1"/>
    </source>
</evidence>
<feature type="domain" description="F-box" evidence="1">
    <location>
        <begin position="6"/>
        <end position="55"/>
    </location>
</feature>
<gene>
    <name evidence="5" type="ORF">FNK824_LOCUS20967</name>
    <name evidence="4" type="ORF">OTI717_LOCUS21980</name>
    <name evidence="2" type="ORF">RFH988_LOCUS21460</name>
    <name evidence="3" type="ORF">SEV965_LOCUS20924</name>
</gene>
<dbReference type="Gene3D" id="3.80.10.10">
    <property type="entry name" value="Ribonuclease Inhibitor"/>
    <property type="match status" value="1"/>
</dbReference>
<accession>A0A814SAE2</accession>
<evidence type="ECO:0000313" key="3">
    <source>
        <dbReference type="EMBL" id="CAF1197021.1"/>
    </source>
</evidence>
<dbReference type="EMBL" id="CAJNOU010001392">
    <property type="protein sequence ID" value="CAF1197021.1"/>
    <property type="molecule type" value="Genomic_DNA"/>
</dbReference>
<organism evidence="2 6">
    <name type="scientific">Rotaria sordida</name>
    <dbReference type="NCBI Taxonomy" id="392033"/>
    <lineage>
        <taxon>Eukaryota</taxon>
        <taxon>Metazoa</taxon>
        <taxon>Spiralia</taxon>
        <taxon>Gnathifera</taxon>
        <taxon>Rotifera</taxon>
        <taxon>Eurotatoria</taxon>
        <taxon>Bdelloidea</taxon>
        <taxon>Philodinida</taxon>
        <taxon>Philodinidae</taxon>
        <taxon>Rotaria</taxon>
    </lineage>
</organism>
<comment type="caution">
    <text evidence="2">The sequence shown here is derived from an EMBL/GenBank/DDBJ whole genome shotgun (WGS) entry which is preliminary data.</text>
</comment>
<dbReference type="InterPro" id="IPR001810">
    <property type="entry name" value="F-box_dom"/>
</dbReference>
<protein>
    <recommendedName>
        <fullName evidence="1">F-box domain-containing protein</fullName>
    </recommendedName>
</protein>
<evidence type="ECO:0000259" key="1">
    <source>
        <dbReference type="PROSITE" id="PS50181"/>
    </source>
</evidence>
<proteinExistence type="predicted"/>
<dbReference type="EMBL" id="CAJOBE010003946">
    <property type="protein sequence ID" value="CAF3908550.1"/>
    <property type="molecule type" value="Genomic_DNA"/>
</dbReference>
<dbReference type="Proteomes" id="UP000663882">
    <property type="component" value="Unassembled WGS sequence"/>
</dbReference>